<dbReference type="Gene3D" id="1.10.240.10">
    <property type="entry name" value="Tyrosyl-Transfer RNA Synthetase"/>
    <property type="match status" value="1"/>
</dbReference>
<keyword evidence="11" id="KW-0812">Transmembrane</keyword>
<protein>
    <recommendedName>
        <fullName evidence="2">tryptophan--tRNA ligase</fullName>
        <ecNumber evidence="2">6.1.1.2</ecNumber>
    </recommendedName>
    <alternativeName>
        <fullName evidence="8">Tryptophanyl-tRNA synthetase</fullName>
    </alternativeName>
</protein>
<dbReference type="PRINTS" id="PR01039">
    <property type="entry name" value="TRNASYNTHTRP"/>
</dbReference>
<dbReference type="PANTHER" id="PTHR43766">
    <property type="entry name" value="TRYPTOPHAN--TRNA LIGASE, MITOCHONDRIAL"/>
    <property type="match status" value="1"/>
</dbReference>
<feature type="compositionally biased region" description="Acidic residues" evidence="10">
    <location>
        <begin position="84"/>
        <end position="95"/>
    </location>
</feature>
<keyword evidence="4 9" id="KW-0547">Nucleotide-binding</keyword>
<dbReference type="GO" id="GO:0005524">
    <property type="term" value="F:ATP binding"/>
    <property type="evidence" value="ECO:0007669"/>
    <property type="project" value="UniProtKB-KW"/>
</dbReference>
<keyword evidence="5 9" id="KW-0067">ATP-binding</keyword>
<evidence type="ECO:0000256" key="8">
    <source>
        <dbReference type="ARBA" id="ARBA00030268"/>
    </source>
</evidence>
<dbReference type="InterPro" id="IPR014729">
    <property type="entry name" value="Rossmann-like_a/b/a_fold"/>
</dbReference>
<dbReference type="EMBL" id="CAJNYV010000903">
    <property type="protein sequence ID" value="CAF3393420.1"/>
    <property type="molecule type" value="Genomic_DNA"/>
</dbReference>
<feature type="compositionally biased region" description="Polar residues" evidence="10">
    <location>
        <begin position="74"/>
        <end position="83"/>
    </location>
</feature>
<keyword evidence="6 9" id="KW-0648">Protein biosynthesis</keyword>
<sequence>MRIRMKRSINFYFRHVSLTINKIVVFLVYGQFICNQCTVFNTAERDDWLKHVRKYHYSAFVRLVREREGCPTALNDQPLANISDNEDDDDDDDETANIGTPRFEFDALTASTDSHRLASQRRFQPSRPASGAIPRDFIPQRQFQPNCPPPNINQYCFIPQHQFPSNHATTGTIPRDFISQQLEQNHHATASTYPGDFISQQQLQFGNTTADPLQQSQLFQRRILCGIQPSSVPHIGNYLGAIKKWIDLQNSGDNLVVMLADLHGVTVPCEPDALSHFLKFYHHTQLSWLLSTLTTVQKVGHIPTYKSKVKDESSVPLGLFLYPVLQTADILVFKTTHLPIGENQIPHLQLCTYMIEKFYHYFKQHISSETTRIRSLRHPEQKMSKSDVEERSRIDIMDDEKIIQERVSNLIDIYAGMTNQSIESIVDEAQRDNLDTGAFKRRLAQIIIEHFRTKRVEYLKLMNDSSYLLSILDNGREHATEIADKTLNEVKHIMDFN</sequence>
<name>A0A817ZHU6_9BILA</name>
<keyword evidence="11" id="KW-1133">Transmembrane helix</keyword>
<dbReference type="Proteomes" id="UP000663865">
    <property type="component" value="Unassembled WGS sequence"/>
</dbReference>
<dbReference type="InterPro" id="IPR002305">
    <property type="entry name" value="aa-tRNA-synth_Ic"/>
</dbReference>
<proteinExistence type="inferred from homology"/>
<evidence type="ECO:0000256" key="7">
    <source>
        <dbReference type="ARBA" id="ARBA00023146"/>
    </source>
</evidence>
<evidence type="ECO:0000313" key="12">
    <source>
        <dbReference type="EMBL" id="CAF3393420.1"/>
    </source>
</evidence>
<dbReference type="InterPro" id="IPR050203">
    <property type="entry name" value="Trp-tRNA_synthetase"/>
</dbReference>
<keyword evidence="3 9" id="KW-0436">Ligase</keyword>
<accession>A0A817ZHU6</accession>
<dbReference type="Gene3D" id="3.40.50.620">
    <property type="entry name" value="HUPs"/>
    <property type="match status" value="2"/>
</dbReference>
<comment type="caution">
    <text evidence="12">The sequence shown here is derived from an EMBL/GenBank/DDBJ whole genome shotgun (WGS) entry which is preliminary data.</text>
</comment>
<evidence type="ECO:0000256" key="5">
    <source>
        <dbReference type="ARBA" id="ARBA00022840"/>
    </source>
</evidence>
<dbReference type="Pfam" id="PF00579">
    <property type="entry name" value="tRNA-synt_1b"/>
    <property type="match status" value="2"/>
</dbReference>
<evidence type="ECO:0000256" key="10">
    <source>
        <dbReference type="SAM" id="MobiDB-lite"/>
    </source>
</evidence>
<keyword evidence="7 9" id="KW-0030">Aminoacyl-tRNA synthetase</keyword>
<dbReference type="InterPro" id="IPR002306">
    <property type="entry name" value="Trp-tRNA-ligase"/>
</dbReference>
<gene>
    <name evidence="12" type="ORF">KIK155_LOCUS7424</name>
</gene>
<evidence type="ECO:0000256" key="6">
    <source>
        <dbReference type="ARBA" id="ARBA00022917"/>
    </source>
</evidence>
<feature type="transmembrane region" description="Helical" evidence="11">
    <location>
        <begin position="12"/>
        <end position="32"/>
    </location>
</feature>
<evidence type="ECO:0000256" key="4">
    <source>
        <dbReference type="ARBA" id="ARBA00022741"/>
    </source>
</evidence>
<dbReference type="PANTHER" id="PTHR43766:SF1">
    <property type="entry name" value="TRYPTOPHAN--TRNA LIGASE, MITOCHONDRIAL"/>
    <property type="match status" value="1"/>
</dbReference>
<dbReference type="SUPFAM" id="SSF52374">
    <property type="entry name" value="Nucleotidylyl transferase"/>
    <property type="match status" value="1"/>
</dbReference>
<feature type="region of interest" description="Disordered" evidence="10">
    <location>
        <begin position="74"/>
        <end position="100"/>
    </location>
</feature>
<dbReference type="EC" id="6.1.1.2" evidence="2"/>
<evidence type="ECO:0000256" key="3">
    <source>
        <dbReference type="ARBA" id="ARBA00022598"/>
    </source>
</evidence>
<dbReference type="GO" id="GO:0070183">
    <property type="term" value="P:mitochondrial tryptophanyl-tRNA aminoacylation"/>
    <property type="evidence" value="ECO:0007669"/>
    <property type="project" value="TreeGrafter"/>
</dbReference>
<evidence type="ECO:0000256" key="11">
    <source>
        <dbReference type="SAM" id="Phobius"/>
    </source>
</evidence>
<dbReference type="GO" id="GO:0005759">
    <property type="term" value="C:mitochondrial matrix"/>
    <property type="evidence" value="ECO:0007669"/>
    <property type="project" value="TreeGrafter"/>
</dbReference>
<reference evidence="12" key="1">
    <citation type="submission" date="2021-02" db="EMBL/GenBank/DDBJ databases">
        <authorList>
            <person name="Nowell W R."/>
        </authorList>
    </citation>
    <scope>NUCLEOTIDE SEQUENCE</scope>
</reference>
<dbReference type="AlphaFoldDB" id="A0A817ZHU6"/>
<keyword evidence="11" id="KW-0472">Membrane</keyword>
<comment type="similarity">
    <text evidence="1 9">Belongs to the class-I aminoacyl-tRNA synthetase family.</text>
</comment>
<evidence type="ECO:0000256" key="1">
    <source>
        <dbReference type="ARBA" id="ARBA00005594"/>
    </source>
</evidence>
<evidence type="ECO:0000256" key="9">
    <source>
        <dbReference type="RuleBase" id="RU363036"/>
    </source>
</evidence>
<organism evidence="12 13">
    <name type="scientific">Rotaria socialis</name>
    <dbReference type="NCBI Taxonomy" id="392032"/>
    <lineage>
        <taxon>Eukaryota</taxon>
        <taxon>Metazoa</taxon>
        <taxon>Spiralia</taxon>
        <taxon>Gnathifera</taxon>
        <taxon>Rotifera</taxon>
        <taxon>Eurotatoria</taxon>
        <taxon>Bdelloidea</taxon>
        <taxon>Philodinida</taxon>
        <taxon>Philodinidae</taxon>
        <taxon>Rotaria</taxon>
    </lineage>
</organism>
<dbReference type="GO" id="GO:0004830">
    <property type="term" value="F:tryptophan-tRNA ligase activity"/>
    <property type="evidence" value="ECO:0007669"/>
    <property type="project" value="UniProtKB-EC"/>
</dbReference>
<evidence type="ECO:0000313" key="13">
    <source>
        <dbReference type="Proteomes" id="UP000663865"/>
    </source>
</evidence>
<evidence type="ECO:0000256" key="2">
    <source>
        <dbReference type="ARBA" id="ARBA00013161"/>
    </source>
</evidence>